<keyword evidence="2 5" id="KW-0812">Transmembrane</keyword>
<organism evidence="6 7">
    <name type="scientific">Sulfobacillus thermotolerans</name>
    <dbReference type="NCBI Taxonomy" id="338644"/>
    <lineage>
        <taxon>Bacteria</taxon>
        <taxon>Bacillati</taxon>
        <taxon>Bacillota</taxon>
        <taxon>Clostridia</taxon>
        <taxon>Eubacteriales</taxon>
        <taxon>Clostridiales Family XVII. Incertae Sedis</taxon>
        <taxon>Sulfobacillus</taxon>
    </lineage>
</organism>
<dbReference type="PANTHER" id="PTHR37306">
    <property type="entry name" value="COLICIN V PRODUCTION PROTEIN"/>
    <property type="match status" value="1"/>
</dbReference>
<accession>A0ABN5GVR7</accession>
<evidence type="ECO:0000256" key="3">
    <source>
        <dbReference type="ARBA" id="ARBA00022989"/>
    </source>
</evidence>
<keyword evidence="4 5" id="KW-0472">Membrane</keyword>
<evidence type="ECO:0000256" key="5">
    <source>
        <dbReference type="SAM" id="Phobius"/>
    </source>
</evidence>
<dbReference type="RefSeq" id="WP_158246119.1">
    <property type="nucleotide sequence ID" value="NZ_CP133983.1"/>
</dbReference>
<dbReference type="EMBL" id="CP019454">
    <property type="protein sequence ID" value="AUW92587.1"/>
    <property type="molecule type" value="Genomic_DNA"/>
</dbReference>
<dbReference type="Pfam" id="PF02674">
    <property type="entry name" value="Colicin_V"/>
    <property type="match status" value="1"/>
</dbReference>
<feature type="transmembrane region" description="Helical" evidence="5">
    <location>
        <begin position="127"/>
        <end position="154"/>
    </location>
</feature>
<evidence type="ECO:0000313" key="6">
    <source>
        <dbReference type="EMBL" id="AUW92587.1"/>
    </source>
</evidence>
<evidence type="ECO:0000313" key="7">
    <source>
        <dbReference type="Proteomes" id="UP000325292"/>
    </source>
</evidence>
<comment type="subcellular location">
    <subcellularLocation>
        <location evidence="1">Membrane</location>
        <topology evidence="1">Multi-pass membrane protein</topology>
    </subcellularLocation>
</comment>
<dbReference type="PANTHER" id="PTHR37306:SF1">
    <property type="entry name" value="COLICIN V PRODUCTION PROTEIN"/>
    <property type="match status" value="1"/>
</dbReference>
<sequence>MRWVDIAILLYIAVGAVSGIRRGLITVLFSLAGYVMGIIVAAQYQAGLTQTLMASLPVTTWARRLLPGPAASVPGYTLQADDLIHTLVALLVFLVIVGAIEFLGRLLGEFLTRIVKTLKVTGFLNKVGGAAAGLAEHGVLVGLVITLMFALPIFQHSPITNDMRHDALVMALRGWFGHLAKLPGGTFL</sequence>
<name>A0ABN5GVR7_9FIRM</name>
<evidence type="ECO:0008006" key="8">
    <source>
        <dbReference type="Google" id="ProtNLM"/>
    </source>
</evidence>
<feature type="transmembrane region" description="Helical" evidence="5">
    <location>
        <begin position="83"/>
        <end position="107"/>
    </location>
</feature>
<keyword evidence="3 5" id="KW-1133">Transmembrane helix</keyword>
<evidence type="ECO:0000256" key="4">
    <source>
        <dbReference type="ARBA" id="ARBA00023136"/>
    </source>
</evidence>
<dbReference type="Proteomes" id="UP000325292">
    <property type="component" value="Chromosome"/>
</dbReference>
<feature type="transmembrane region" description="Helical" evidence="5">
    <location>
        <begin position="24"/>
        <end position="46"/>
    </location>
</feature>
<gene>
    <name evidence="6" type="ORF">BXT84_00320</name>
</gene>
<reference evidence="6 7" key="1">
    <citation type="journal article" date="2019" name="Sci. Rep.">
        <title>Sulfobacillus thermotolerans: new insights into resistance and metabolic capacities of acidophilic chemolithotrophs.</title>
        <authorList>
            <person name="Panyushkina A.E."/>
            <person name="Babenko V.V."/>
            <person name="Nikitina A.S."/>
            <person name="Selezneva O.V."/>
            <person name="Tsaplina I.A."/>
            <person name="Letarova M.A."/>
            <person name="Kostryukova E.S."/>
            <person name="Letarov A.V."/>
        </authorList>
    </citation>
    <scope>NUCLEOTIDE SEQUENCE [LARGE SCALE GENOMIC DNA]</scope>
    <source>
        <strain evidence="6 7">Kr1</strain>
    </source>
</reference>
<protein>
    <recommendedName>
        <fullName evidence="8">Colicin V production protein</fullName>
    </recommendedName>
</protein>
<evidence type="ECO:0000256" key="1">
    <source>
        <dbReference type="ARBA" id="ARBA00004141"/>
    </source>
</evidence>
<proteinExistence type="predicted"/>
<keyword evidence="7" id="KW-1185">Reference proteome</keyword>
<dbReference type="InterPro" id="IPR003825">
    <property type="entry name" value="Colicin-V_CvpA"/>
</dbReference>
<evidence type="ECO:0000256" key="2">
    <source>
        <dbReference type="ARBA" id="ARBA00022692"/>
    </source>
</evidence>